<gene>
    <name evidence="3" type="ORF">AUQ48_09705</name>
</gene>
<organism evidence="3 4">
    <name type="scientific">Kocuria flava</name>
    <dbReference type="NCBI Taxonomy" id="446860"/>
    <lineage>
        <taxon>Bacteria</taxon>
        <taxon>Bacillati</taxon>
        <taxon>Actinomycetota</taxon>
        <taxon>Actinomycetes</taxon>
        <taxon>Micrococcales</taxon>
        <taxon>Micrococcaceae</taxon>
        <taxon>Kocuria</taxon>
    </lineage>
</organism>
<proteinExistence type="predicted"/>
<evidence type="ECO:0008006" key="5">
    <source>
        <dbReference type="Google" id="ProtNLM"/>
    </source>
</evidence>
<comment type="caution">
    <text evidence="3">The sequence shown here is derived from an EMBL/GenBank/DDBJ whole genome shotgun (WGS) entry which is preliminary data.</text>
</comment>
<keyword evidence="2" id="KW-1133">Transmembrane helix</keyword>
<feature type="region of interest" description="Disordered" evidence="1">
    <location>
        <begin position="1"/>
        <end position="77"/>
    </location>
</feature>
<name>A0A2N4T2K6_9MICC</name>
<dbReference type="EMBL" id="LOMZ01000001">
    <property type="protein sequence ID" value="PLC12452.1"/>
    <property type="molecule type" value="Genomic_DNA"/>
</dbReference>
<keyword evidence="2" id="KW-0812">Transmembrane</keyword>
<dbReference type="Proteomes" id="UP000234632">
    <property type="component" value="Unassembled WGS sequence"/>
</dbReference>
<feature type="transmembrane region" description="Helical" evidence="2">
    <location>
        <begin position="202"/>
        <end position="229"/>
    </location>
</feature>
<feature type="compositionally biased region" description="Low complexity" evidence="1">
    <location>
        <begin position="52"/>
        <end position="69"/>
    </location>
</feature>
<sequence>MSHPDHTPDPDRDADAPRREGRSEPEFGQRVEGAPAGPSYQPPQYGRGEPGGQYAAPGYGQGQQEQYGQGQYGQGQYGQGQYGQNQYGQQGQYGQNQYGQQGQYGQGQYGQNQYGQQGQYGEGQYGQAPYGGAYQGSYDMGQYGAPAKPAGTGLGIAALVLGILSLLGSWLFGLGFVPGVVGLVLGIVAVRKLSRAQGASKAVPVIGIVLSALGIVASVLFFFAILSFMGPVLDAVNGPCSQYLDDQAALEQCLMDEMQLNAMAQ</sequence>
<feature type="transmembrane region" description="Helical" evidence="2">
    <location>
        <begin position="170"/>
        <end position="190"/>
    </location>
</feature>
<evidence type="ECO:0000256" key="1">
    <source>
        <dbReference type="SAM" id="MobiDB-lite"/>
    </source>
</evidence>
<feature type="compositionally biased region" description="Basic and acidic residues" evidence="1">
    <location>
        <begin position="1"/>
        <end position="29"/>
    </location>
</feature>
<protein>
    <recommendedName>
        <fullName evidence="5">DUF4190 domain-containing protein</fullName>
    </recommendedName>
</protein>
<evidence type="ECO:0000256" key="2">
    <source>
        <dbReference type="SAM" id="Phobius"/>
    </source>
</evidence>
<keyword evidence="2" id="KW-0472">Membrane</keyword>
<dbReference type="AlphaFoldDB" id="A0A2N4T2K6"/>
<dbReference type="RefSeq" id="WP_180814664.1">
    <property type="nucleotide sequence ID" value="NZ_LOMZ01000001.1"/>
</dbReference>
<evidence type="ECO:0000313" key="4">
    <source>
        <dbReference type="Proteomes" id="UP000234632"/>
    </source>
</evidence>
<accession>A0A2N4T2K6</accession>
<reference evidence="3 4" key="1">
    <citation type="submission" date="2015-12" db="EMBL/GenBank/DDBJ databases">
        <authorList>
            <person name="Shamseldin A."/>
            <person name="Moawad H."/>
            <person name="Abd El-Rahim W.M."/>
            <person name="Sadowsky M.J."/>
        </authorList>
    </citation>
    <scope>NUCLEOTIDE SEQUENCE [LARGE SCALE GENOMIC DNA]</scope>
    <source>
        <strain evidence="3 4">S43</strain>
    </source>
</reference>
<evidence type="ECO:0000313" key="3">
    <source>
        <dbReference type="EMBL" id="PLC12452.1"/>
    </source>
</evidence>